<evidence type="ECO:0000313" key="1">
    <source>
        <dbReference type="EMBL" id="CEO89236.1"/>
    </source>
</evidence>
<proteinExistence type="predicted"/>
<name>A0A0B7MMR9_9FIRM</name>
<accession>A0A0B7MMR9</accession>
<organism evidence="1 2">
    <name type="scientific">Syntrophaceticus schinkii</name>
    <dbReference type="NCBI Taxonomy" id="499207"/>
    <lineage>
        <taxon>Bacteria</taxon>
        <taxon>Bacillati</taxon>
        <taxon>Bacillota</taxon>
        <taxon>Clostridia</taxon>
        <taxon>Thermoanaerobacterales</taxon>
        <taxon>Thermoanaerobacterales Family III. Incertae Sedis</taxon>
        <taxon>Syntrophaceticus</taxon>
    </lineage>
</organism>
<dbReference type="AlphaFoldDB" id="A0A0B7MMR9"/>
<dbReference type="Proteomes" id="UP000046155">
    <property type="component" value="Unassembled WGS sequence"/>
</dbReference>
<keyword evidence="2" id="KW-1185">Reference proteome</keyword>
<reference evidence="2" key="1">
    <citation type="submission" date="2015-01" db="EMBL/GenBank/DDBJ databases">
        <authorList>
            <person name="Manzoor Shahid"/>
            <person name="Zubair Saima"/>
        </authorList>
    </citation>
    <scope>NUCLEOTIDE SEQUENCE [LARGE SCALE GENOMIC DNA]</scope>
    <source>
        <strain evidence="2">Sp3</strain>
    </source>
</reference>
<sequence>MPGQFSTEADNSSVPTVEVVPAELLYELLLATGKSRPIDSDQSRVTQECMQPFFDLCSRSLIERTCLPAAGRPYRAVPQEALTAGMLAARGRVELCLP</sequence>
<protein>
    <submittedName>
        <fullName evidence="1">Uncharacterized protein</fullName>
    </submittedName>
</protein>
<evidence type="ECO:0000313" key="2">
    <source>
        <dbReference type="Proteomes" id="UP000046155"/>
    </source>
</evidence>
<dbReference type="EMBL" id="CDRZ01000239">
    <property type="protein sequence ID" value="CEO89236.1"/>
    <property type="molecule type" value="Genomic_DNA"/>
</dbReference>
<gene>
    <name evidence="1" type="ORF">SSCH_420029</name>
</gene>